<keyword evidence="2" id="KW-1185">Reference proteome</keyword>
<organism evidence="1 2">
    <name type="scientific">Persea americana</name>
    <name type="common">Avocado</name>
    <dbReference type="NCBI Taxonomy" id="3435"/>
    <lineage>
        <taxon>Eukaryota</taxon>
        <taxon>Viridiplantae</taxon>
        <taxon>Streptophyta</taxon>
        <taxon>Embryophyta</taxon>
        <taxon>Tracheophyta</taxon>
        <taxon>Spermatophyta</taxon>
        <taxon>Magnoliopsida</taxon>
        <taxon>Magnoliidae</taxon>
        <taxon>Laurales</taxon>
        <taxon>Lauraceae</taxon>
        <taxon>Persea</taxon>
    </lineage>
</organism>
<accession>A0ACC2L3M6</accession>
<proteinExistence type="predicted"/>
<comment type="caution">
    <text evidence="1">The sequence shown here is derived from an EMBL/GenBank/DDBJ whole genome shotgun (WGS) entry which is preliminary data.</text>
</comment>
<dbReference type="EMBL" id="CM056814">
    <property type="protein sequence ID" value="KAJ8627860.1"/>
    <property type="molecule type" value="Genomic_DNA"/>
</dbReference>
<name>A0ACC2L3M6_PERAE</name>
<gene>
    <name evidence="1" type="ORF">MRB53_021167</name>
</gene>
<evidence type="ECO:0000313" key="2">
    <source>
        <dbReference type="Proteomes" id="UP001234297"/>
    </source>
</evidence>
<evidence type="ECO:0000313" key="1">
    <source>
        <dbReference type="EMBL" id="KAJ8627860.1"/>
    </source>
</evidence>
<reference evidence="1 2" key="1">
    <citation type="journal article" date="2022" name="Hortic Res">
        <title>A haplotype resolved chromosomal level avocado genome allows analysis of novel avocado genes.</title>
        <authorList>
            <person name="Nath O."/>
            <person name="Fletcher S.J."/>
            <person name="Hayward A."/>
            <person name="Shaw L.M."/>
            <person name="Masouleh A.K."/>
            <person name="Furtado A."/>
            <person name="Henry R.J."/>
            <person name="Mitter N."/>
        </authorList>
    </citation>
    <scope>NUCLEOTIDE SEQUENCE [LARGE SCALE GENOMIC DNA]</scope>
    <source>
        <strain evidence="2">cv. Hass</strain>
    </source>
</reference>
<dbReference type="Proteomes" id="UP001234297">
    <property type="component" value="Chromosome 6"/>
</dbReference>
<sequence length="71" mass="8116">MLLFFGVLREWMKGGSGARALGEQGRRTGEERKSLRRAMWEGSAQVASLEWFLRRLKMVMRGGRCDGEIGR</sequence>
<protein>
    <submittedName>
        <fullName evidence="1">Uncharacterized protein</fullName>
    </submittedName>
</protein>